<evidence type="ECO:0000313" key="5">
    <source>
        <dbReference type="EMBL" id="ORX78612.1"/>
    </source>
</evidence>
<dbReference type="EMBL" id="MCFG01000204">
    <property type="protein sequence ID" value="ORX78612.1"/>
    <property type="molecule type" value="Genomic_DNA"/>
</dbReference>
<feature type="compositionally biased region" description="Polar residues" evidence="2">
    <location>
        <begin position="14"/>
        <end position="26"/>
    </location>
</feature>
<dbReference type="Pfam" id="PF00102">
    <property type="entry name" value="Y_phosphatase"/>
    <property type="match status" value="1"/>
</dbReference>
<dbReference type="PROSITE" id="PS50055">
    <property type="entry name" value="TYR_PHOSPHATASE_PTP"/>
    <property type="match status" value="1"/>
</dbReference>
<evidence type="ECO:0000259" key="4">
    <source>
        <dbReference type="PROSITE" id="PS50056"/>
    </source>
</evidence>
<dbReference type="InterPro" id="IPR003595">
    <property type="entry name" value="Tyr_Pase_cat"/>
</dbReference>
<dbReference type="InterPro" id="IPR016130">
    <property type="entry name" value="Tyr_Pase_AS"/>
</dbReference>
<dbReference type="SMART" id="SM00194">
    <property type="entry name" value="PTPc"/>
    <property type="match status" value="1"/>
</dbReference>
<protein>
    <recommendedName>
        <fullName evidence="7">Phosphatases II</fullName>
    </recommendedName>
</protein>
<dbReference type="PROSITE" id="PS50056">
    <property type="entry name" value="TYR_PHOSPHATASE_2"/>
    <property type="match status" value="1"/>
</dbReference>
<dbReference type="OrthoDB" id="10253954at2759"/>
<reference evidence="5 6" key="1">
    <citation type="submission" date="2016-08" db="EMBL/GenBank/DDBJ databases">
        <title>A Parts List for Fungal Cellulosomes Revealed by Comparative Genomics.</title>
        <authorList>
            <consortium name="DOE Joint Genome Institute"/>
            <person name="Haitjema C.H."/>
            <person name="Gilmore S.P."/>
            <person name="Henske J.K."/>
            <person name="Solomon K.V."/>
            <person name="De Groot R."/>
            <person name="Kuo A."/>
            <person name="Mondo S.J."/>
            <person name="Salamov A.A."/>
            <person name="Labutti K."/>
            <person name="Zhao Z."/>
            <person name="Chiniquy J."/>
            <person name="Barry K."/>
            <person name="Brewer H.M."/>
            <person name="Purvine S.O."/>
            <person name="Wright A.T."/>
            <person name="Boxma B."/>
            <person name="Van Alen T."/>
            <person name="Hackstein J.H."/>
            <person name="Baker S.E."/>
            <person name="Grigoriev I.V."/>
            <person name="O'Malley M.A."/>
        </authorList>
    </citation>
    <scope>NUCLEOTIDE SEQUENCE [LARGE SCALE GENOMIC DNA]</scope>
    <source>
        <strain evidence="5 6">S4</strain>
    </source>
</reference>
<dbReference type="AlphaFoldDB" id="A0A1Y1WYV0"/>
<dbReference type="InterPro" id="IPR000242">
    <property type="entry name" value="PTP_cat"/>
</dbReference>
<reference evidence="5 6" key="2">
    <citation type="submission" date="2016-08" db="EMBL/GenBank/DDBJ databases">
        <title>Pervasive Adenine N6-methylation of Active Genes in Fungi.</title>
        <authorList>
            <consortium name="DOE Joint Genome Institute"/>
            <person name="Mondo S.J."/>
            <person name="Dannebaum R.O."/>
            <person name="Kuo R.C."/>
            <person name="Labutti K."/>
            <person name="Haridas S."/>
            <person name="Kuo A."/>
            <person name="Salamov A."/>
            <person name="Ahrendt S.R."/>
            <person name="Lipzen A."/>
            <person name="Sullivan W."/>
            <person name="Andreopoulos W.B."/>
            <person name="Clum A."/>
            <person name="Lindquist E."/>
            <person name="Daum C."/>
            <person name="Ramamoorthy G.K."/>
            <person name="Gryganskyi A."/>
            <person name="Culley D."/>
            <person name="Magnuson J.K."/>
            <person name="James T.Y."/>
            <person name="O'Malley M.A."/>
            <person name="Stajich J.E."/>
            <person name="Spatafora J.W."/>
            <person name="Visel A."/>
            <person name="Grigoriev I.V."/>
        </authorList>
    </citation>
    <scope>NUCLEOTIDE SEQUENCE [LARGE SCALE GENOMIC DNA]</scope>
    <source>
        <strain evidence="5 6">S4</strain>
    </source>
</reference>
<evidence type="ECO:0008006" key="7">
    <source>
        <dbReference type="Google" id="ProtNLM"/>
    </source>
</evidence>
<feature type="compositionally biased region" description="Low complexity" evidence="2">
    <location>
        <begin position="1"/>
        <end position="13"/>
    </location>
</feature>
<evidence type="ECO:0000259" key="3">
    <source>
        <dbReference type="PROSITE" id="PS50055"/>
    </source>
</evidence>
<comment type="similarity">
    <text evidence="1">Belongs to the protein-tyrosine phosphatase family. Non-receptor class subfamily.</text>
</comment>
<dbReference type="Gene3D" id="3.90.190.10">
    <property type="entry name" value="Protein tyrosine phosphatase superfamily"/>
    <property type="match status" value="1"/>
</dbReference>
<dbReference type="STRING" id="1754192.A0A1Y1WYV0"/>
<feature type="domain" description="Tyrosine specific protein phosphatases" evidence="4">
    <location>
        <begin position="300"/>
        <end position="405"/>
    </location>
</feature>
<feature type="region of interest" description="Disordered" evidence="2">
    <location>
        <begin position="1"/>
        <end position="28"/>
    </location>
</feature>
<keyword evidence="6" id="KW-1185">Reference proteome</keyword>
<sequence>MNNNATKTQNTNKPQRTGSAKQTNKGNLIHKLSINRLTNNKANNAINEIRANEELKIKENLELLPEWLSTAVQKINGTNYVSNPFFIESYQKISLAEMEYFDQYPDQQSVNAATSLYNEARNRYMNVYPFDFNRVKLLNESKIVDIPEEETSDFINASIITNPYTGKDAYIATQGPIKETCSDFWQMVWERNIYLVVMVAREIENNILKCAIYWPIEKDLVYEVDLPSQYNTNTVQRKLELVLKETIQPTENIIKRVIQITEIEVDKTNITEEPKKLRSRDIIHLQFIAWPDHDEPNSISSFIDLIKLSKEIKTTVQKSDQYTNLEKSSLPVVHCSAGVGRTGTFITLNILFDFYYELFQKSKSFTFRDPCLANIQLNSIDKIQECIVGLRKQRVMMVQSLQQLVFCYKALAYELIQFQLKE</sequence>
<proteinExistence type="inferred from homology"/>
<evidence type="ECO:0000256" key="1">
    <source>
        <dbReference type="ARBA" id="ARBA00009649"/>
    </source>
</evidence>
<accession>A0A1Y1WYV0</accession>
<dbReference type="InterPro" id="IPR029021">
    <property type="entry name" value="Prot-tyrosine_phosphatase-like"/>
</dbReference>
<name>A0A1Y1WYV0_9FUNG</name>
<organism evidence="5 6">
    <name type="scientific">Anaeromyces robustus</name>
    <dbReference type="NCBI Taxonomy" id="1754192"/>
    <lineage>
        <taxon>Eukaryota</taxon>
        <taxon>Fungi</taxon>
        <taxon>Fungi incertae sedis</taxon>
        <taxon>Chytridiomycota</taxon>
        <taxon>Chytridiomycota incertae sedis</taxon>
        <taxon>Neocallimastigomycetes</taxon>
        <taxon>Neocallimastigales</taxon>
        <taxon>Neocallimastigaceae</taxon>
        <taxon>Anaeromyces</taxon>
    </lineage>
</organism>
<dbReference type="PROSITE" id="PS00383">
    <property type="entry name" value="TYR_PHOSPHATASE_1"/>
    <property type="match status" value="1"/>
</dbReference>
<comment type="caution">
    <text evidence="5">The sequence shown here is derived from an EMBL/GenBank/DDBJ whole genome shotgun (WGS) entry which is preliminary data.</text>
</comment>
<dbReference type="PRINTS" id="PR00700">
    <property type="entry name" value="PRTYPHPHTASE"/>
</dbReference>
<dbReference type="InterPro" id="IPR000387">
    <property type="entry name" value="Tyr_Pase_dom"/>
</dbReference>
<dbReference type="Proteomes" id="UP000193944">
    <property type="component" value="Unassembled WGS sequence"/>
</dbReference>
<dbReference type="GO" id="GO:0004725">
    <property type="term" value="F:protein tyrosine phosphatase activity"/>
    <property type="evidence" value="ECO:0007669"/>
    <property type="project" value="InterPro"/>
</dbReference>
<evidence type="ECO:0000256" key="2">
    <source>
        <dbReference type="SAM" id="MobiDB-lite"/>
    </source>
</evidence>
<dbReference type="InterPro" id="IPR050348">
    <property type="entry name" value="Protein-Tyr_Phosphatase"/>
</dbReference>
<dbReference type="PANTHER" id="PTHR19134:SF449">
    <property type="entry name" value="TYROSINE-PROTEIN PHOSPHATASE 1"/>
    <property type="match status" value="1"/>
</dbReference>
<feature type="domain" description="Tyrosine-protein phosphatase" evidence="3">
    <location>
        <begin position="86"/>
        <end position="414"/>
    </location>
</feature>
<dbReference type="SMART" id="SM00404">
    <property type="entry name" value="PTPc_motif"/>
    <property type="match status" value="1"/>
</dbReference>
<evidence type="ECO:0000313" key="6">
    <source>
        <dbReference type="Proteomes" id="UP000193944"/>
    </source>
</evidence>
<dbReference type="PANTHER" id="PTHR19134">
    <property type="entry name" value="RECEPTOR-TYPE TYROSINE-PROTEIN PHOSPHATASE"/>
    <property type="match status" value="1"/>
</dbReference>
<dbReference type="SUPFAM" id="SSF52799">
    <property type="entry name" value="(Phosphotyrosine protein) phosphatases II"/>
    <property type="match status" value="1"/>
</dbReference>
<gene>
    <name evidence="5" type="ORF">BCR32DRAFT_234937</name>
</gene>